<protein>
    <submittedName>
        <fullName evidence="7">Uncharacterized protein</fullName>
    </submittedName>
</protein>
<dbReference type="RefSeq" id="WP_223911062.1">
    <property type="nucleotide sequence ID" value="NZ_AP024238.1"/>
</dbReference>
<feature type="transmembrane region" description="Helical" evidence="6">
    <location>
        <begin position="64"/>
        <end position="86"/>
    </location>
</feature>
<dbReference type="InterPro" id="IPR005171">
    <property type="entry name" value="Cyt_c_oxidase_su4_prok"/>
</dbReference>
<evidence type="ECO:0000256" key="4">
    <source>
        <dbReference type="ARBA" id="ARBA00022989"/>
    </source>
</evidence>
<accession>A0ABM7ML08</accession>
<feature type="transmembrane region" description="Helical" evidence="6">
    <location>
        <begin position="34"/>
        <end position="52"/>
    </location>
</feature>
<reference evidence="7 8" key="1">
    <citation type="journal article" date="2021" name="Microbiol. Spectr.">
        <title>A Single Bacterium Capable of Oxidation and Reduction of Iron at Circumneutral pH.</title>
        <authorList>
            <person name="Kato S."/>
            <person name="Ohkuma M."/>
        </authorList>
    </citation>
    <scope>NUCLEOTIDE SEQUENCE [LARGE SCALE GENOMIC DNA]</scope>
    <source>
        <strain evidence="7 8">MIZ03</strain>
    </source>
</reference>
<dbReference type="Pfam" id="PF03626">
    <property type="entry name" value="COX4_pro"/>
    <property type="match status" value="1"/>
</dbReference>
<proteinExistence type="predicted"/>
<evidence type="ECO:0000256" key="5">
    <source>
        <dbReference type="ARBA" id="ARBA00023136"/>
    </source>
</evidence>
<evidence type="ECO:0000256" key="2">
    <source>
        <dbReference type="ARBA" id="ARBA00022475"/>
    </source>
</evidence>
<dbReference type="EMBL" id="AP024238">
    <property type="protein sequence ID" value="BCO26890.1"/>
    <property type="molecule type" value="Genomic_DNA"/>
</dbReference>
<evidence type="ECO:0000256" key="3">
    <source>
        <dbReference type="ARBA" id="ARBA00022692"/>
    </source>
</evidence>
<keyword evidence="4 6" id="KW-1133">Transmembrane helix</keyword>
<keyword evidence="8" id="KW-1185">Reference proteome</keyword>
<gene>
    <name evidence="7" type="ORF">MIZ03_1776</name>
</gene>
<evidence type="ECO:0000256" key="1">
    <source>
        <dbReference type="ARBA" id="ARBA00004651"/>
    </source>
</evidence>
<evidence type="ECO:0000256" key="6">
    <source>
        <dbReference type="SAM" id="Phobius"/>
    </source>
</evidence>
<name>A0ABM7ML08_9BURK</name>
<keyword evidence="2" id="KW-1003">Cell membrane</keyword>
<keyword evidence="3 6" id="KW-0812">Transmembrane</keyword>
<sequence length="89" mass="10014">MLKFSTNTLWLLLLAATGLTYWLGESGQVGQSSMVPVFIIFGVSFFKGLLVINDFMELRHASSLWRNLLVGWLGFVIGMILLAYWLGSR</sequence>
<organism evidence="7 8">
    <name type="scientific">Rhodoferax lithotrophicus</name>
    <dbReference type="NCBI Taxonomy" id="2798804"/>
    <lineage>
        <taxon>Bacteria</taxon>
        <taxon>Pseudomonadati</taxon>
        <taxon>Pseudomonadota</taxon>
        <taxon>Betaproteobacteria</taxon>
        <taxon>Burkholderiales</taxon>
        <taxon>Comamonadaceae</taxon>
        <taxon>Rhodoferax</taxon>
    </lineage>
</organism>
<dbReference type="Proteomes" id="UP000824366">
    <property type="component" value="Chromosome"/>
</dbReference>
<comment type="subcellular location">
    <subcellularLocation>
        <location evidence="1">Cell membrane</location>
        <topology evidence="1">Multi-pass membrane protein</topology>
    </subcellularLocation>
</comment>
<evidence type="ECO:0000313" key="8">
    <source>
        <dbReference type="Proteomes" id="UP000824366"/>
    </source>
</evidence>
<keyword evidence="5 6" id="KW-0472">Membrane</keyword>
<evidence type="ECO:0000313" key="7">
    <source>
        <dbReference type="EMBL" id="BCO26890.1"/>
    </source>
</evidence>